<keyword evidence="2" id="KW-0443">Lipid metabolism</keyword>
<feature type="compositionally biased region" description="Low complexity" evidence="3">
    <location>
        <begin position="676"/>
        <end position="688"/>
    </location>
</feature>
<feature type="compositionally biased region" description="Polar residues" evidence="3">
    <location>
        <begin position="648"/>
        <end position="675"/>
    </location>
</feature>
<dbReference type="InterPro" id="IPR029058">
    <property type="entry name" value="AB_hydrolase_fold"/>
</dbReference>
<dbReference type="InterPro" id="IPR044294">
    <property type="entry name" value="Lipase-like"/>
</dbReference>
<dbReference type="InterPro" id="IPR016445">
    <property type="entry name" value="Rog1_fam"/>
</dbReference>
<feature type="domain" description="DUF676" evidence="4">
    <location>
        <begin position="449"/>
        <end position="592"/>
    </location>
</feature>
<keyword evidence="6" id="KW-1185">Reference proteome</keyword>
<feature type="region of interest" description="Disordered" evidence="3">
    <location>
        <begin position="629"/>
        <end position="715"/>
    </location>
</feature>
<feature type="region of interest" description="Disordered" evidence="3">
    <location>
        <begin position="907"/>
        <end position="930"/>
    </location>
</feature>
<dbReference type="Proteomes" id="UP001610334">
    <property type="component" value="Unassembled WGS sequence"/>
</dbReference>
<feature type="region of interest" description="Disordered" evidence="3">
    <location>
        <begin position="1"/>
        <end position="22"/>
    </location>
</feature>
<evidence type="ECO:0000313" key="6">
    <source>
        <dbReference type="Proteomes" id="UP001610334"/>
    </source>
</evidence>
<dbReference type="InterPro" id="IPR007751">
    <property type="entry name" value="DUF676_lipase-like"/>
</dbReference>
<protein>
    <submittedName>
        <fullName evidence="5">Serine esterase-domain-containing protein</fullName>
    </submittedName>
</protein>
<feature type="region of interest" description="Disordered" evidence="3">
    <location>
        <begin position="253"/>
        <end position="275"/>
    </location>
</feature>
<evidence type="ECO:0000256" key="2">
    <source>
        <dbReference type="ARBA" id="ARBA00022963"/>
    </source>
</evidence>
<feature type="domain" description="DUF676" evidence="4">
    <location>
        <begin position="299"/>
        <end position="394"/>
    </location>
</feature>
<comment type="caution">
    <text evidence="5">The sequence shown here is derived from an EMBL/GenBank/DDBJ whole genome shotgun (WGS) entry which is preliminary data.</text>
</comment>
<dbReference type="EMBL" id="JBFXLT010000021">
    <property type="protein sequence ID" value="KAL2816773.1"/>
    <property type="molecule type" value="Genomic_DNA"/>
</dbReference>
<feature type="region of interest" description="Disordered" evidence="3">
    <location>
        <begin position="331"/>
        <end position="358"/>
    </location>
</feature>
<comment type="similarity">
    <text evidence="1">Belongs to the putative lipase ROG1 family.</text>
</comment>
<proteinExistence type="inferred from homology"/>
<dbReference type="PIRSF" id="PIRSF005412">
    <property type="entry name" value="UCP005412_abhydr"/>
    <property type="match status" value="1"/>
</dbReference>
<feature type="compositionally biased region" description="Polar residues" evidence="3">
    <location>
        <begin position="335"/>
        <end position="354"/>
    </location>
</feature>
<feature type="compositionally biased region" description="Polar residues" evidence="3">
    <location>
        <begin position="689"/>
        <end position="698"/>
    </location>
</feature>
<dbReference type="PANTHER" id="PTHR12482:SF62">
    <property type="entry name" value="LIPASE ROG1-RELATED"/>
    <property type="match status" value="1"/>
</dbReference>
<accession>A0ABR4HMQ9</accession>
<evidence type="ECO:0000259" key="4">
    <source>
        <dbReference type="Pfam" id="PF05057"/>
    </source>
</evidence>
<organism evidence="5 6">
    <name type="scientific">Aspergillus granulosus</name>
    <dbReference type="NCBI Taxonomy" id="176169"/>
    <lineage>
        <taxon>Eukaryota</taxon>
        <taxon>Fungi</taxon>
        <taxon>Dikarya</taxon>
        <taxon>Ascomycota</taxon>
        <taxon>Pezizomycotina</taxon>
        <taxon>Eurotiomycetes</taxon>
        <taxon>Eurotiomycetidae</taxon>
        <taxon>Eurotiales</taxon>
        <taxon>Aspergillaceae</taxon>
        <taxon>Aspergillus</taxon>
        <taxon>Aspergillus subgen. Nidulantes</taxon>
    </lineage>
</organism>
<gene>
    <name evidence="5" type="ORF">BJX63DRAFT_135932</name>
</gene>
<dbReference type="Gene3D" id="3.40.50.1820">
    <property type="entry name" value="alpha/beta hydrolase"/>
    <property type="match status" value="1"/>
</dbReference>
<evidence type="ECO:0000256" key="1">
    <source>
        <dbReference type="ARBA" id="ARBA00007920"/>
    </source>
</evidence>
<evidence type="ECO:0000313" key="5">
    <source>
        <dbReference type="EMBL" id="KAL2816773.1"/>
    </source>
</evidence>
<evidence type="ECO:0000256" key="3">
    <source>
        <dbReference type="SAM" id="MobiDB-lite"/>
    </source>
</evidence>
<keyword evidence="2" id="KW-0442">Lipid degradation</keyword>
<dbReference type="PANTHER" id="PTHR12482">
    <property type="entry name" value="LIPASE ROG1-RELATED-RELATED"/>
    <property type="match status" value="1"/>
</dbReference>
<sequence>MLLTPRTYSASQTPDRIFKSSDSPSRLRFRSFEGWMSDPAAAGQATEMLLIRQTGSVRVGEVVRYTLTYDPASDNIQPPPDALHVKVKNTSAIPLRAAYLHGPYTLYVSCYPASFDPNDETNVSRADNTPQFEPYLKAGGTWNAVIPVPAYDLQENSCSAQSQDGQCLTWIIEIISQVVFSSTASVNFEVLVGRNEASLDPPTGGQPRHLRAADLREHWPSGSQGKQVLINKGVYTDSITLLVDDTASLWNTPQLPSSRSEDIGDNPQISGGDFSVRSADTAAGAAKTAPSAAQKEHRKRIHLVVLTHGLHSNLGADMLYLKERIDAASKKAASQRKNSGSQSDPALGSRSLNSVDDDCQEEQVVVRGFPGNAARTERGIQYLGKRLAKYVLLMTYPDQPHLPHKKPKSRTYPNLFSWGGPRETNEATMEALPTDMEPPNLGDHHAYQITSISFIGHSLGGLVQTYAIAYIQKHSPDFFDKIQPINFIALATPFLGLSNENPMYVRFALDFGLVGRTGQDLGLSWTVPRVKSGWETIIGGKAESKSHGHSDARAKPLLRILPSGPAHEVLTKFKHRTVYSNLVNDGIVPLRTSCLLFLDWKGLERVDKARRENGIVGTMAEWGWAELTGANSKSPRPSRPIDDLEVMGTSSGITKNVEETSITAGSRSAATTILESPSLSSSAGKGSANQVQSTTGPSAVSELAGLDPPIPQSPASPLNAFFSMFKPGESGNKHTKVLKRSQTVATSLGTDHSQQDDHHYNQWSYDGGFNAPPKTTVFESAGDILMPPLPPMEYIMNPASRPRTILHDRTYRAEDIPPPVMKRKTQPIHPSYDDMSTATYLSVEEPSSGAGLRVEEKIARAYHRGLSWRKCLVRLEPDAHNNIIVRRMFTNAYGWPVVQHLVDTHFGSSSSDGVEDNPEHIEASPIRPVAPAEDVECNFTPLSSTILGPHVAKQQQETSPASQLG</sequence>
<reference evidence="5 6" key="1">
    <citation type="submission" date="2024-07" db="EMBL/GenBank/DDBJ databases">
        <title>Section-level genome sequencing and comparative genomics of Aspergillus sections Usti and Cavernicolus.</title>
        <authorList>
            <consortium name="Lawrence Berkeley National Laboratory"/>
            <person name="Nybo J.L."/>
            <person name="Vesth T.C."/>
            <person name="Theobald S."/>
            <person name="Frisvad J.C."/>
            <person name="Larsen T.O."/>
            <person name="Kjaerboelling I."/>
            <person name="Rothschild-Mancinelli K."/>
            <person name="Lyhne E.K."/>
            <person name="Kogle M.E."/>
            <person name="Barry K."/>
            <person name="Clum A."/>
            <person name="Na H."/>
            <person name="Ledsgaard L."/>
            <person name="Lin J."/>
            <person name="Lipzen A."/>
            <person name="Kuo A."/>
            <person name="Riley R."/>
            <person name="Mondo S."/>
            <person name="Labutti K."/>
            <person name="Haridas S."/>
            <person name="Pangalinan J."/>
            <person name="Salamov A.A."/>
            <person name="Simmons B.A."/>
            <person name="Magnuson J.K."/>
            <person name="Chen J."/>
            <person name="Drula E."/>
            <person name="Henrissat B."/>
            <person name="Wiebenga A."/>
            <person name="Lubbers R.J."/>
            <person name="Gomes A.C."/>
            <person name="Makela M.R."/>
            <person name="Stajich J."/>
            <person name="Grigoriev I.V."/>
            <person name="Mortensen U.H."/>
            <person name="De Vries R.P."/>
            <person name="Baker S.E."/>
            <person name="Andersen M.R."/>
        </authorList>
    </citation>
    <scope>NUCLEOTIDE SEQUENCE [LARGE SCALE GENOMIC DNA]</scope>
    <source>
        <strain evidence="5 6">CBS 588.65</strain>
    </source>
</reference>
<dbReference type="SUPFAM" id="SSF53474">
    <property type="entry name" value="alpha/beta-Hydrolases"/>
    <property type="match status" value="1"/>
</dbReference>
<name>A0ABR4HMQ9_9EURO</name>
<dbReference type="Pfam" id="PF05057">
    <property type="entry name" value="DUF676"/>
    <property type="match status" value="2"/>
</dbReference>